<comment type="domain">
    <text evidence="8">The N-terminal domain determines nucleotide recognition and specific binding, while the C-terminal domain determines the specific binding to the target protein.</text>
</comment>
<protein>
    <recommendedName>
        <fullName evidence="8">Probable molybdenum cofactor guanylyltransferase</fullName>
        <shortName evidence="8">MoCo guanylyltransferase</shortName>
        <ecNumber evidence="8">2.7.7.77</ecNumber>
    </recommendedName>
    <alternativeName>
        <fullName evidence="8">GTP:molybdopterin guanylyltransferase</fullName>
    </alternativeName>
    <alternativeName>
        <fullName evidence="8">Mo-MPT guanylyltransferase</fullName>
    </alternativeName>
    <alternativeName>
        <fullName evidence="8">Molybdopterin guanylyltransferase</fullName>
    </alternativeName>
    <alternativeName>
        <fullName evidence="8">Molybdopterin-guanine dinucleotide synthase</fullName>
        <shortName evidence="8">MGD synthase</shortName>
    </alternativeName>
</protein>
<dbReference type="EMBL" id="LT630003">
    <property type="protein sequence ID" value="SET90366.1"/>
    <property type="molecule type" value="Genomic_DNA"/>
</dbReference>
<feature type="binding site" evidence="8">
    <location>
        <begin position="31"/>
        <end position="33"/>
    </location>
    <ligand>
        <name>GTP</name>
        <dbReference type="ChEBI" id="CHEBI:37565"/>
    </ligand>
</feature>
<feature type="binding site" evidence="8">
    <location>
        <position position="121"/>
    </location>
    <ligand>
        <name>Mg(2+)</name>
        <dbReference type="ChEBI" id="CHEBI:18420"/>
    </ligand>
</feature>
<comment type="cofactor">
    <cofactor evidence="8">
        <name>Mg(2+)</name>
        <dbReference type="ChEBI" id="CHEBI:18420"/>
    </cofactor>
</comment>
<dbReference type="Proteomes" id="UP000198970">
    <property type="component" value="Chromosome I"/>
</dbReference>
<keyword evidence="5 8" id="KW-0460">Magnesium</keyword>
<feature type="binding site" evidence="8">
    <location>
        <position position="121"/>
    </location>
    <ligand>
        <name>GTP</name>
        <dbReference type="ChEBI" id="CHEBI:37565"/>
    </ligand>
</feature>
<evidence type="ECO:0000256" key="2">
    <source>
        <dbReference type="ARBA" id="ARBA00022679"/>
    </source>
</evidence>
<comment type="catalytic activity">
    <reaction evidence="8">
        <text>Mo-molybdopterin + GTP + H(+) = Mo-molybdopterin guanine dinucleotide + diphosphate</text>
        <dbReference type="Rhea" id="RHEA:34243"/>
        <dbReference type="ChEBI" id="CHEBI:15378"/>
        <dbReference type="ChEBI" id="CHEBI:33019"/>
        <dbReference type="ChEBI" id="CHEBI:37565"/>
        <dbReference type="ChEBI" id="CHEBI:71302"/>
        <dbReference type="ChEBI" id="CHEBI:71310"/>
        <dbReference type="EC" id="2.7.7.77"/>
    </reaction>
</comment>
<dbReference type="Gene3D" id="3.90.550.10">
    <property type="entry name" value="Spore Coat Polysaccharide Biosynthesis Protein SpsA, Chain A"/>
    <property type="match status" value="1"/>
</dbReference>
<evidence type="ECO:0000256" key="6">
    <source>
        <dbReference type="ARBA" id="ARBA00023134"/>
    </source>
</evidence>
<keyword evidence="11" id="KW-1185">Reference proteome</keyword>
<dbReference type="SUPFAM" id="SSF53448">
    <property type="entry name" value="Nucleotide-diphospho-sugar transferases"/>
    <property type="match status" value="1"/>
</dbReference>
<dbReference type="RefSeq" id="WP_100042678.1">
    <property type="nucleotide sequence ID" value="NZ_LT630003.1"/>
</dbReference>
<evidence type="ECO:0000313" key="11">
    <source>
        <dbReference type="Proteomes" id="UP000198970"/>
    </source>
</evidence>
<keyword evidence="7 8" id="KW-0501">Molybdenum cofactor biosynthesis</keyword>
<dbReference type="InterPro" id="IPR029044">
    <property type="entry name" value="Nucleotide-diphossugar_trans"/>
</dbReference>
<dbReference type="Pfam" id="PF12804">
    <property type="entry name" value="NTP_transf_3"/>
    <property type="match status" value="1"/>
</dbReference>
<evidence type="ECO:0000256" key="3">
    <source>
        <dbReference type="ARBA" id="ARBA00022723"/>
    </source>
</evidence>
<dbReference type="PANTHER" id="PTHR19136">
    <property type="entry name" value="MOLYBDENUM COFACTOR GUANYLYLTRANSFERASE"/>
    <property type="match status" value="1"/>
</dbReference>
<keyword evidence="6 8" id="KW-0342">GTP-binding</keyword>
<feature type="binding site" evidence="8">
    <location>
        <position position="92"/>
    </location>
    <ligand>
        <name>GTP</name>
        <dbReference type="ChEBI" id="CHEBI:37565"/>
    </ligand>
</feature>
<gene>
    <name evidence="8" type="primary">mobA</name>
    <name evidence="10" type="ORF">SAMN02745906_2865</name>
</gene>
<dbReference type="PANTHER" id="PTHR19136:SF81">
    <property type="entry name" value="MOLYBDENUM COFACTOR GUANYLYLTRANSFERASE"/>
    <property type="match status" value="1"/>
</dbReference>
<accession>A0ABY1CBU8</accession>
<proteinExistence type="inferred from homology"/>
<feature type="domain" description="MobA-like NTP transferase" evidence="9">
    <location>
        <begin position="28"/>
        <end position="168"/>
    </location>
</feature>
<dbReference type="EC" id="2.7.7.77" evidence="8"/>
<keyword evidence="4 8" id="KW-0547">Nucleotide-binding</keyword>
<feature type="binding site" evidence="8">
    <location>
        <position position="43"/>
    </location>
    <ligand>
        <name>GTP</name>
        <dbReference type="ChEBI" id="CHEBI:37565"/>
    </ligand>
</feature>
<keyword evidence="3 8" id="KW-0479">Metal-binding</keyword>
<comment type="caution">
    <text evidence="8">Lacks conserved residue(s) required for the propagation of feature annotation.</text>
</comment>
<evidence type="ECO:0000313" key="10">
    <source>
        <dbReference type="EMBL" id="SET90366.1"/>
    </source>
</evidence>
<evidence type="ECO:0000256" key="8">
    <source>
        <dbReference type="HAMAP-Rule" id="MF_00316"/>
    </source>
</evidence>
<dbReference type="CDD" id="cd02503">
    <property type="entry name" value="MobA"/>
    <property type="match status" value="1"/>
</dbReference>
<comment type="function">
    <text evidence="8">Transfers a GMP moiety from GTP to Mo-molybdopterin (Mo-MPT) cofactor (Moco or molybdenum cofactor) to form Mo-molybdopterin guanine dinucleotide (Mo-MGD) cofactor.</text>
</comment>
<comment type="subcellular location">
    <subcellularLocation>
        <location evidence="8">Cytoplasm</location>
    </subcellularLocation>
</comment>
<dbReference type="HAMAP" id="MF_00316">
    <property type="entry name" value="MobA"/>
    <property type="match status" value="1"/>
</dbReference>
<dbReference type="InterPro" id="IPR025877">
    <property type="entry name" value="MobA-like_NTP_Trfase"/>
</dbReference>
<sequence>MSGEFHKKQKQEVISFESADKKIENVTAAILCGGKSRRMGFDKAFLMEDEQYLLLQTAGRLQSRFEQVVLVSNTKAKFAGRTDFTEFRILEDHYMEKGPMGGISTALEQVQTEYVFIMACDMPLPDIGLIGRMYRKLKEEQVLVCSHQGKLEPLLAFYHKSCLPVFKKQMEIGELKPRSAFPALNVGLYCLSDTEINAIVNLNTPEDVQNWNLKTTKNE</sequence>
<name>A0ABY1CBU8_9FIRM</name>
<comment type="similarity">
    <text evidence="8">Belongs to the MobA family.</text>
</comment>
<keyword evidence="1 8" id="KW-0963">Cytoplasm</keyword>
<keyword evidence="2 8" id="KW-0808">Transferase</keyword>
<evidence type="ECO:0000256" key="7">
    <source>
        <dbReference type="ARBA" id="ARBA00023150"/>
    </source>
</evidence>
<organism evidence="10 11">
    <name type="scientific">Lacrimispora sphenoides JCM 1415</name>
    <dbReference type="NCBI Taxonomy" id="1297793"/>
    <lineage>
        <taxon>Bacteria</taxon>
        <taxon>Bacillati</taxon>
        <taxon>Bacillota</taxon>
        <taxon>Clostridia</taxon>
        <taxon>Lachnospirales</taxon>
        <taxon>Lachnospiraceae</taxon>
        <taxon>Lacrimispora</taxon>
    </lineage>
</organism>
<evidence type="ECO:0000259" key="9">
    <source>
        <dbReference type="Pfam" id="PF12804"/>
    </source>
</evidence>
<reference evidence="10 11" key="1">
    <citation type="submission" date="2016-10" db="EMBL/GenBank/DDBJ databases">
        <authorList>
            <person name="Varghese N."/>
            <person name="Submissions S."/>
        </authorList>
    </citation>
    <scope>NUCLEOTIDE SEQUENCE [LARGE SCALE GENOMIC DNA]</scope>
    <source>
        <strain evidence="10 11">ATCC 19403</strain>
    </source>
</reference>
<evidence type="ECO:0000256" key="5">
    <source>
        <dbReference type="ARBA" id="ARBA00022842"/>
    </source>
</evidence>
<dbReference type="InterPro" id="IPR013482">
    <property type="entry name" value="Molybde_CF_guanTrfase"/>
</dbReference>
<evidence type="ECO:0000256" key="1">
    <source>
        <dbReference type="ARBA" id="ARBA00022490"/>
    </source>
</evidence>
<evidence type="ECO:0000256" key="4">
    <source>
        <dbReference type="ARBA" id="ARBA00022741"/>
    </source>
</evidence>